<evidence type="ECO:0000313" key="3">
    <source>
        <dbReference type="EMBL" id="EPJ38820.1"/>
    </source>
</evidence>
<dbReference type="AlphaFoldDB" id="S4MTB0"/>
<feature type="chain" id="PRO_5039492341" description="Calcium/calmodulin-dependent protein kinase II association-domain domain-containing protein" evidence="1">
    <location>
        <begin position="35"/>
        <end position="181"/>
    </location>
</feature>
<accession>S4MTB0</accession>
<dbReference type="NCBIfam" id="TIGR02246">
    <property type="entry name" value="SgcJ/EcaC family oxidoreductase"/>
    <property type="match status" value="1"/>
</dbReference>
<keyword evidence="4" id="KW-1185">Reference proteome</keyword>
<keyword evidence="1" id="KW-0732">Signal</keyword>
<proteinExistence type="predicted"/>
<evidence type="ECO:0000313" key="4">
    <source>
        <dbReference type="Proteomes" id="UP000015001"/>
    </source>
</evidence>
<dbReference type="SUPFAM" id="SSF54427">
    <property type="entry name" value="NTF2-like"/>
    <property type="match status" value="1"/>
</dbReference>
<dbReference type="Proteomes" id="UP000015001">
    <property type="component" value="Unassembled WGS sequence"/>
</dbReference>
<feature type="signal peptide" evidence="1">
    <location>
        <begin position="1"/>
        <end position="34"/>
    </location>
</feature>
<dbReference type="HOGENOM" id="CLU_123929_0_0_11"/>
<name>S4MTB0_9ACTN</name>
<comment type="caution">
    <text evidence="3">The sequence shown here is derived from an EMBL/GenBank/DDBJ whole genome shotgun (WGS) entry which is preliminary data.</text>
</comment>
<dbReference type="PIRSF" id="PIRSF028470">
    <property type="entry name" value="UCP028470"/>
    <property type="match status" value="1"/>
</dbReference>
<dbReference type="PATRIC" id="fig|1283301.3.peg.4099"/>
<dbReference type="InterPro" id="IPR013543">
    <property type="entry name" value="Ca/CaM-dep_prot_kinase-assoc"/>
</dbReference>
<dbReference type="GO" id="GO:0005516">
    <property type="term" value="F:calmodulin binding"/>
    <property type="evidence" value="ECO:0007669"/>
    <property type="project" value="InterPro"/>
</dbReference>
<protein>
    <recommendedName>
        <fullName evidence="2">Calcium/calmodulin-dependent protein kinase II association-domain domain-containing protein</fullName>
    </recommendedName>
</protein>
<dbReference type="GO" id="GO:0004683">
    <property type="term" value="F:calcium/calmodulin-dependent protein kinase activity"/>
    <property type="evidence" value="ECO:0007669"/>
    <property type="project" value="InterPro"/>
</dbReference>
<dbReference type="Gene3D" id="3.10.450.50">
    <property type="match status" value="1"/>
</dbReference>
<evidence type="ECO:0000259" key="2">
    <source>
        <dbReference type="Pfam" id="PF08332"/>
    </source>
</evidence>
<gene>
    <name evidence="3" type="ORF">STAFG_4128</name>
</gene>
<evidence type="ECO:0000256" key="1">
    <source>
        <dbReference type="SAM" id="SignalP"/>
    </source>
</evidence>
<feature type="domain" description="Calcium/calmodulin-dependent protein kinase II association-domain" evidence="2">
    <location>
        <begin position="55"/>
        <end position="179"/>
    </location>
</feature>
<reference evidence="3 4" key="1">
    <citation type="submission" date="2013-02" db="EMBL/GenBank/DDBJ databases">
        <title>Draft Genome Sequence of Streptomyces afghaniensis, Which Produces Compounds of the Julimycin B-Complex.</title>
        <authorList>
            <person name="Gruening B.A."/>
            <person name="Praeg A."/>
            <person name="Erxleben A."/>
            <person name="Guenther S."/>
            <person name="Fiedler H.-P."/>
            <person name="Goodfellow M."/>
            <person name="Mueller M."/>
        </authorList>
    </citation>
    <scope>NUCLEOTIDE SEQUENCE [LARGE SCALE GENOMIC DNA]</scope>
    <source>
        <strain evidence="3 4">772</strain>
    </source>
</reference>
<dbReference type="InterPro" id="IPR032710">
    <property type="entry name" value="NTF2-like_dom_sf"/>
</dbReference>
<dbReference type="EMBL" id="AOPY01001443">
    <property type="protein sequence ID" value="EPJ38820.1"/>
    <property type="molecule type" value="Genomic_DNA"/>
</dbReference>
<dbReference type="InterPro" id="IPR016887">
    <property type="entry name" value="UCP028470_steroid_isom-rel"/>
</dbReference>
<dbReference type="CDD" id="cd00531">
    <property type="entry name" value="NTF2_like"/>
    <property type="match status" value="1"/>
</dbReference>
<organism evidence="3 4">
    <name type="scientific">Streptomyces afghaniensis 772</name>
    <dbReference type="NCBI Taxonomy" id="1283301"/>
    <lineage>
        <taxon>Bacteria</taxon>
        <taxon>Bacillati</taxon>
        <taxon>Actinomycetota</taxon>
        <taxon>Actinomycetes</taxon>
        <taxon>Kitasatosporales</taxon>
        <taxon>Streptomycetaceae</taxon>
        <taxon>Streptomyces</taxon>
    </lineage>
</organism>
<sequence length="181" mass="19394">MKMTRRLAAPSIRKRVAVTTAVAVLAAGTFAVGAGVAGADSRGASGKKSAKTATKAQVLGLFDQWNAALQTGDPHKVAGLYAKDAVLLPTVSNNVRTDRAEIVDYFEHFLQNKPAGTKVESVVNVLDRDTAIDTGVYEFALTDPQTGAKNTVKARYTYAYEKQADGKWLIVNHHSSKMPES</sequence>
<dbReference type="InterPro" id="IPR011944">
    <property type="entry name" value="Steroid_delta5-4_isomerase"/>
</dbReference>
<dbReference type="Pfam" id="PF08332">
    <property type="entry name" value="CaMKII_AD"/>
    <property type="match status" value="1"/>
</dbReference>